<evidence type="ECO:0000313" key="2">
    <source>
        <dbReference type="EMBL" id="KAL2036341.1"/>
    </source>
</evidence>
<keyword evidence="3" id="KW-1185">Reference proteome</keyword>
<dbReference type="EMBL" id="JBEFKJ010000254">
    <property type="protein sequence ID" value="KAL2036341.1"/>
    <property type="molecule type" value="Genomic_DNA"/>
</dbReference>
<comment type="caution">
    <text evidence="2">The sequence shown here is derived from an EMBL/GenBank/DDBJ whole genome shotgun (WGS) entry which is preliminary data.</text>
</comment>
<name>A0ABR3ZU52_9LECA</name>
<evidence type="ECO:0000313" key="3">
    <source>
        <dbReference type="Proteomes" id="UP001590950"/>
    </source>
</evidence>
<keyword evidence="1" id="KW-0175">Coiled coil</keyword>
<evidence type="ECO:0000256" key="1">
    <source>
        <dbReference type="SAM" id="Coils"/>
    </source>
</evidence>
<dbReference type="Proteomes" id="UP001590950">
    <property type="component" value="Unassembled WGS sequence"/>
</dbReference>
<proteinExistence type="predicted"/>
<feature type="coiled-coil region" evidence="1">
    <location>
        <begin position="9"/>
        <end position="47"/>
    </location>
</feature>
<reference evidence="2 3" key="1">
    <citation type="submission" date="2024-09" db="EMBL/GenBank/DDBJ databases">
        <title>Rethinking Asexuality: The Enigmatic Case of Functional Sexual Genes in Lepraria (Stereocaulaceae).</title>
        <authorList>
            <person name="Doellman M."/>
            <person name="Sun Y."/>
            <person name="Barcenas-Pena A."/>
            <person name="Lumbsch H.T."/>
            <person name="Grewe F."/>
        </authorList>
    </citation>
    <scope>NUCLEOTIDE SEQUENCE [LARGE SCALE GENOMIC DNA]</scope>
    <source>
        <strain evidence="2 3">Mercado 3170</strain>
    </source>
</reference>
<gene>
    <name evidence="2" type="ORF">N7G274_010942</name>
</gene>
<sequence>MTPPDVGKTNHLQIQLDRIEKKKQELVDRELQNIEKLEAEEQRLAVIDDCLFNVDAEYFSFPEGFE</sequence>
<protein>
    <submittedName>
        <fullName evidence="2">Uncharacterized protein</fullName>
    </submittedName>
</protein>
<organism evidence="2 3">
    <name type="scientific">Stereocaulon virgatum</name>
    <dbReference type="NCBI Taxonomy" id="373712"/>
    <lineage>
        <taxon>Eukaryota</taxon>
        <taxon>Fungi</taxon>
        <taxon>Dikarya</taxon>
        <taxon>Ascomycota</taxon>
        <taxon>Pezizomycotina</taxon>
        <taxon>Lecanoromycetes</taxon>
        <taxon>OSLEUM clade</taxon>
        <taxon>Lecanoromycetidae</taxon>
        <taxon>Lecanorales</taxon>
        <taxon>Lecanorineae</taxon>
        <taxon>Stereocaulaceae</taxon>
        <taxon>Stereocaulon</taxon>
    </lineage>
</organism>
<accession>A0ABR3ZU52</accession>